<reference evidence="3" key="1">
    <citation type="journal article" date="2015" name="Genome Announc.">
        <title>Draft genome sequence of the fungus Penicillium brasilianum MG11.</title>
        <authorList>
            <person name="Horn F."/>
            <person name="Linde J."/>
            <person name="Mattern D.J."/>
            <person name="Walther G."/>
            <person name="Guthke R."/>
            <person name="Brakhage A.A."/>
            <person name="Valiante V."/>
        </authorList>
    </citation>
    <scope>NUCLEOTIDE SEQUENCE [LARGE SCALE GENOMIC DNA]</scope>
    <source>
        <strain evidence="3">MG11</strain>
    </source>
</reference>
<dbReference type="Proteomes" id="UP000042958">
    <property type="component" value="Unassembled WGS sequence"/>
</dbReference>
<dbReference type="AlphaFoldDB" id="A0A0F7THY8"/>
<sequence length="467" mass="53586">MPPQGTTEKPLLFIDGLNKPEVDKRKQIRKYVMLGKNRGKTRNTRPASTDESHTEPVHPDLVVKVHYPAVPNKVGDELSFTQFAAPLAPQLMRDILKFSLMAKKVMYPLEPCIEFHRKDKVDTFYFDLMTYDATYLHAVAFSCQAFFNRASARQTAELTRRSVIHHSVALKQLRERLSNQGKQIKYSDSTILVILSLARPAQLTGDFDTAKQHMEGLRRIVDFRGGLGGLGYNSKLVMEIMKCDLGIALFGGTEPFFFRDPSLEPMIPYELGSLTVQSPDTQESQYWTLARWDLNADLIRAWTVMGRFCSTINSATNRSRRLPKEILLNTMGSVMYRLLDMKGFDPNSLNEAIRLGLLAFTSHTFLHFQNMKPPQTDFPRKYQDCLRNIKSSAKGASIILWLLTIGAISLFKPTDDPWLMPLLRDQMRHCGISEWEDFHRHMKRFLWIKILHDEPGQRVFNTAALEQ</sequence>
<dbReference type="PANTHER" id="PTHR37540">
    <property type="entry name" value="TRANSCRIPTION FACTOR (ACR-2), PUTATIVE-RELATED-RELATED"/>
    <property type="match status" value="1"/>
</dbReference>
<feature type="region of interest" description="Disordered" evidence="1">
    <location>
        <begin position="36"/>
        <end position="55"/>
    </location>
</feature>
<dbReference type="EMBL" id="CDHK01000002">
    <property type="protein sequence ID" value="CEJ55497.1"/>
    <property type="molecule type" value="Genomic_DNA"/>
</dbReference>
<protein>
    <recommendedName>
        <fullName evidence="4">Tachykinin family protein</fullName>
    </recommendedName>
</protein>
<evidence type="ECO:0000256" key="1">
    <source>
        <dbReference type="SAM" id="MobiDB-lite"/>
    </source>
</evidence>
<dbReference type="STRING" id="104259.A0A0F7THY8"/>
<dbReference type="OrthoDB" id="4158087at2759"/>
<evidence type="ECO:0000313" key="3">
    <source>
        <dbReference type="Proteomes" id="UP000042958"/>
    </source>
</evidence>
<evidence type="ECO:0000313" key="2">
    <source>
        <dbReference type="EMBL" id="CEJ55497.1"/>
    </source>
</evidence>
<keyword evidence="3" id="KW-1185">Reference proteome</keyword>
<dbReference type="PANTHER" id="PTHR37540:SF9">
    <property type="entry name" value="ZN(2)-C6 FUNGAL-TYPE DOMAIN-CONTAINING PROTEIN"/>
    <property type="match status" value="1"/>
</dbReference>
<accession>A0A0F7THY8</accession>
<organism evidence="2 3">
    <name type="scientific">Penicillium brasilianum</name>
    <dbReference type="NCBI Taxonomy" id="104259"/>
    <lineage>
        <taxon>Eukaryota</taxon>
        <taxon>Fungi</taxon>
        <taxon>Dikarya</taxon>
        <taxon>Ascomycota</taxon>
        <taxon>Pezizomycotina</taxon>
        <taxon>Eurotiomycetes</taxon>
        <taxon>Eurotiomycetidae</taxon>
        <taxon>Eurotiales</taxon>
        <taxon>Aspergillaceae</taxon>
        <taxon>Penicillium</taxon>
    </lineage>
</organism>
<proteinExistence type="predicted"/>
<evidence type="ECO:0008006" key="4">
    <source>
        <dbReference type="Google" id="ProtNLM"/>
    </source>
</evidence>
<gene>
    <name evidence="2" type="ORF">PMG11_01750</name>
</gene>
<name>A0A0F7THY8_PENBI</name>